<keyword evidence="11" id="KW-1185">Reference proteome</keyword>
<dbReference type="PANTHER" id="PTHR42929:SF5">
    <property type="entry name" value="ABC TRANSPORTER PERMEASE PROTEIN"/>
    <property type="match status" value="1"/>
</dbReference>
<comment type="similarity">
    <text evidence="2">Belongs to the binding-protein-dependent transport system permease family. CysTW subfamily.</text>
</comment>
<dbReference type="SUPFAM" id="SSF161098">
    <property type="entry name" value="MetI-like"/>
    <property type="match status" value="1"/>
</dbReference>
<dbReference type="GO" id="GO:0005886">
    <property type="term" value="C:plasma membrane"/>
    <property type="evidence" value="ECO:0007669"/>
    <property type="project" value="UniProtKB-SubCell"/>
</dbReference>
<evidence type="ECO:0000256" key="2">
    <source>
        <dbReference type="ARBA" id="ARBA00007069"/>
    </source>
</evidence>
<feature type="transmembrane region" description="Helical" evidence="8">
    <location>
        <begin position="169"/>
        <end position="192"/>
    </location>
</feature>
<feature type="transmembrane region" description="Helical" evidence="8">
    <location>
        <begin position="121"/>
        <end position="149"/>
    </location>
</feature>
<reference evidence="10 11" key="1">
    <citation type="submission" date="2020-07" db="EMBL/GenBank/DDBJ databases">
        <title>Sequencing the genomes of 1000 actinobacteria strains.</title>
        <authorList>
            <person name="Klenk H.-P."/>
        </authorList>
    </citation>
    <scope>NUCLEOTIDE SEQUENCE [LARGE SCALE GENOMIC DNA]</scope>
    <source>
        <strain evidence="10 11">CXB654</strain>
    </source>
</reference>
<evidence type="ECO:0000256" key="8">
    <source>
        <dbReference type="RuleBase" id="RU363032"/>
    </source>
</evidence>
<feature type="transmembrane region" description="Helical" evidence="8">
    <location>
        <begin position="88"/>
        <end position="109"/>
    </location>
</feature>
<evidence type="ECO:0000256" key="3">
    <source>
        <dbReference type="ARBA" id="ARBA00022448"/>
    </source>
</evidence>
<dbReference type="PANTHER" id="PTHR42929">
    <property type="entry name" value="INNER MEMBRANE ABC TRANSPORTER PERMEASE PROTEIN YDCU-RELATED-RELATED"/>
    <property type="match status" value="1"/>
</dbReference>
<organism evidence="10 11">
    <name type="scientific">Spinactinospora alkalitolerans</name>
    <dbReference type="NCBI Taxonomy" id="687207"/>
    <lineage>
        <taxon>Bacteria</taxon>
        <taxon>Bacillati</taxon>
        <taxon>Actinomycetota</taxon>
        <taxon>Actinomycetes</taxon>
        <taxon>Streptosporangiales</taxon>
        <taxon>Nocardiopsidaceae</taxon>
        <taxon>Spinactinospora</taxon>
    </lineage>
</organism>
<feature type="domain" description="ABC transmembrane type-1" evidence="9">
    <location>
        <begin position="84"/>
        <end position="290"/>
    </location>
</feature>
<dbReference type="Pfam" id="PF00528">
    <property type="entry name" value="BPD_transp_1"/>
    <property type="match status" value="1"/>
</dbReference>
<keyword evidence="6 8" id="KW-1133">Transmembrane helix</keyword>
<evidence type="ECO:0000259" key="9">
    <source>
        <dbReference type="PROSITE" id="PS50928"/>
    </source>
</evidence>
<evidence type="ECO:0000313" key="11">
    <source>
        <dbReference type="Proteomes" id="UP000589036"/>
    </source>
</evidence>
<dbReference type="Gene3D" id="1.10.3720.10">
    <property type="entry name" value="MetI-like"/>
    <property type="match status" value="1"/>
</dbReference>
<protein>
    <submittedName>
        <fullName evidence="10">Putative spermidine/putrescine transport system permease protein</fullName>
    </submittedName>
</protein>
<dbReference type="InterPro" id="IPR035906">
    <property type="entry name" value="MetI-like_sf"/>
</dbReference>
<dbReference type="InterPro" id="IPR000515">
    <property type="entry name" value="MetI-like"/>
</dbReference>
<comment type="subcellular location">
    <subcellularLocation>
        <location evidence="1 8">Cell membrane</location>
        <topology evidence="1 8">Multi-pass membrane protein</topology>
    </subcellularLocation>
</comment>
<keyword evidence="3 8" id="KW-0813">Transport</keyword>
<dbReference type="GO" id="GO:0055085">
    <property type="term" value="P:transmembrane transport"/>
    <property type="evidence" value="ECO:0007669"/>
    <property type="project" value="InterPro"/>
</dbReference>
<accession>A0A852U7Q3</accession>
<dbReference type="EMBL" id="JACCCC010000001">
    <property type="protein sequence ID" value="NYE50094.1"/>
    <property type="molecule type" value="Genomic_DNA"/>
</dbReference>
<evidence type="ECO:0000256" key="5">
    <source>
        <dbReference type="ARBA" id="ARBA00022692"/>
    </source>
</evidence>
<feature type="transmembrane region" description="Helical" evidence="8">
    <location>
        <begin position="221"/>
        <end position="247"/>
    </location>
</feature>
<dbReference type="RefSeq" id="WP_179645637.1">
    <property type="nucleotide sequence ID" value="NZ_BAAAYY010000014.1"/>
</dbReference>
<evidence type="ECO:0000313" key="10">
    <source>
        <dbReference type="EMBL" id="NYE50094.1"/>
    </source>
</evidence>
<evidence type="ECO:0000256" key="1">
    <source>
        <dbReference type="ARBA" id="ARBA00004651"/>
    </source>
</evidence>
<dbReference type="CDD" id="cd06261">
    <property type="entry name" value="TM_PBP2"/>
    <property type="match status" value="1"/>
</dbReference>
<gene>
    <name evidence="10" type="ORF">HDA32_005214</name>
</gene>
<keyword evidence="4" id="KW-1003">Cell membrane</keyword>
<dbReference type="Proteomes" id="UP000589036">
    <property type="component" value="Unassembled WGS sequence"/>
</dbReference>
<comment type="caution">
    <text evidence="10">The sequence shown here is derived from an EMBL/GenBank/DDBJ whole genome shotgun (WGS) entry which is preliminary data.</text>
</comment>
<dbReference type="PROSITE" id="PS50928">
    <property type="entry name" value="ABC_TM1"/>
    <property type="match status" value="1"/>
</dbReference>
<keyword evidence="5 8" id="KW-0812">Transmembrane</keyword>
<evidence type="ECO:0000256" key="4">
    <source>
        <dbReference type="ARBA" id="ARBA00022475"/>
    </source>
</evidence>
<feature type="transmembrane region" description="Helical" evidence="8">
    <location>
        <begin position="267"/>
        <end position="291"/>
    </location>
</feature>
<evidence type="ECO:0000256" key="6">
    <source>
        <dbReference type="ARBA" id="ARBA00022989"/>
    </source>
</evidence>
<dbReference type="AlphaFoldDB" id="A0A852U7Q3"/>
<proteinExistence type="inferred from homology"/>
<sequence>MASPVATRPDSGRDRVPRTRRSKPIPLLLLLPGIIGLGISFIIPLLWVARMSLNEGGSAGAIIETITLRTYVEALTDGFTWEVTLNTLQLGALVTVITLVLAYPVALFLTRTTSRWRGLLLALAVAPLLTSQVVRTYGWMVILGNSGVVNESLLSMGLINSALPLANNFTGVIIALVEILMPYGILVMVAGFGRISQELEQAAGSLGANAWHRFWRVTFPLSLPAVFTAGLLVFVLAISSFVTPALLGGGRVFVLATEIYNQAMLTLNWPLAAALSMILLTIFSVLVALYLRTIRRFEF</sequence>
<keyword evidence="7 8" id="KW-0472">Membrane</keyword>
<name>A0A852U7Q3_9ACTN</name>
<evidence type="ECO:0000256" key="7">
    <source>
        <dbReference type="ARBA" id="ARBA00023136"/>
    </source>
</evidence>
<feature type="transmembrane region" description="Helical" evidence="8">
    <location>
        <begin position="27"/>
        <end position="49"/>
    </location>
</feature>